<dbReference type="AlphaFoldDB" id="A0A9W7A9J4"/>
<reference evidence="6" key="1">
    <citation type="journal article" date="2023" name="Commun. Biol.">
        <title>Genome analysis of Parmales, the sister group of diatoms, reveals the evolutionary specialization of diatoms from phago-mixotrophs to photoautotrophs.</title>
        <authorList>
            <person name="Ban H."/>
            <person name="Sato S."/>
            <person name="Yoshikawa S."/>
            <person name="Yamada K."/>
            <person name="Nakamura Y."/>
            <person name="Ichinomiya M."/>
            <person name="Sato N."/>
            <person name="Blanc-Mathieu R."/>
            <person name="Endo H."/>
            <person name="Kuwata A."/>
            <person name="Ogata H."/>
        </authorList>
    </citation>
    <scope>NUCLEOTIDE SEQUENCE [LARGE SCALE GENOMIC DNA]</scope>
    <source>
        <strain evidence="6">NIES 3700</strain>
    </source>
</reference>
<sequence>MPPHPEESKAGAVEASIELEHAIGFSGTPGCLFYHPSGEHFVFAAGGTVVIQSFLDPHDQHFLSGHTGPITCMCMSKSGRYFASGQNGEDSDVLVWDFESKKMLYRLSEHDHGVKCIAFSDDELLLCTIGIDSDKKMIIWDLSNGYIVSNQKSNPQPTNCVTWGGMVKDIKRRDTDKYLLVTSGAKTSVLWELDPFLGELTAEQVHTTGRGEQVRENTVVDFSGDKETIYCGTTSGDFGLINVRLKKLMKTVPACRLGIMSLLSWPEGVICGGGDGTITTFDSRLIDRQQCKLDGPVIAMSFSPDKAELVAGTSTGFVYRVRLEGLQTLLVCENHCAHVKCVAYAPESSDKFATASMDNTIRIWDAGDYTVLTTATVKDAGAPTCLVYSLDMLITGWEDGKIRAHNVDSGTPLWLIDNAHRGGVTALALSHNQRFILTGGKGGEVRVWELRTRELVSHLKEHTLPVRSIALYEDNFHAISCSRDRSFLCWDLRSERKITSHQQRMGGINGVALSKDQTVVLTVGQERRVTSWDLRDQNPTNVRDLSPNLDDEAMTIALSHDGTLFATAGTSMLIKLWDFATLELLAVGEGHSGLVNDLKFSPDDRQIVSVGDDGNVFVWNCYV</sequence>
<dbReference type="GO" id="GO:0005929">
    <property type="term" value="C:cilium"/>
    <property type="evidence" value="ECO:0007669"/>
    <property type="project" value="UniProtKB-ARBA"/>
</dbReference>
<comment type="caution">
    <text evidence="5">The sequence shown here is derived from an EMBL/GenBank/DDBJ whole genome shotgun (WGS) entry which is preliminary data.</text>
</comment>
<organism evidence="5 6">
    <name type="scientific">Triparma laevis f. longispina</name>
    <dbReference type="NCBI Taxonomy" id="1714387"/>
    <lineage>
        <taxon>Eukaryota</taxon>
        <taxon>Sar</taxon>
        <taxon>Stramenopiles</taxon>
        <taxon>Ochrophyta</taxon>
        <taxon>Bolidophyceae</taxon>
        <taxon>Parmales</taxon>
        <taxon>Triparmaceae</taxon>
        <taxon>Triparma</taxon>
    </lineage>
</organism>
<dbReference type="PROSITE" id="PS50294">
    <property type="entry name" value="WD_REPEATS_REGION"/>
    <property type="match status" value="3"/>
</dbReference>
<dbReference type="OrthoDB" id="10264376at2759"/>
<keyword evidence="1 3" id="KW-0853">WD repeat</keyword>
<evidence type="ECO:0000256" key="2">
    <source>
        <dbReference type="ARBA" id="ARBA00022737"/>
    </source>
</evidence>
<feature type="repeat" description="WD" evidence="3">
    <location>
        <begin position="417"/>
        <end position="458"/>
    </location>
</feature>
<dbReference type="EMBL" id="BRXW01000594">
    <property type="protein sequence ID" value="GMH68511.1"/>
    <property type="molecule type" value="Genomic_DNA"/>
</dbReference>
<dbReference type="Proteomes" id="UP001165122">
    <property type="component" value="Unassembled WGS sequence"/>
</dbReference>
<keyword evidence="2" id="KW-0677">Repeat</keyword>
<evidence type="ECO:0000313" key="5">
    <source>
        <dbReference type="EMBL" id="GMH68511.1"/>
    </source>
</evidence>
<keyword evidence="6" id="KW-1185">Reference proteome</keyword>
<dbReference type="InterPro" id="IPR019775">
    <property type="entry name" value="WD40_repeat_CS"/>
</dbReference>
<dbReference type="InterPro" id="IPR001680">
    <property type="entry name" value="WD40_rpt"/>
</dbReference>
<dbReference type="Pfam" id="PF23409">
    <property type="entry name" value="Beta-prop_EML"/>
    <property type="match status" value="1"/>
</dbReference>
<dbReference type="InterPro" id="IPR015943">
    <property type="entry name" value="WD40/YVTN_repeat-like_dom_sf"/>
</dbReference>
<dbReference type="InterPro" id="IPR050630">
    <property type="entry name" value="WD_repeat_EMAP"/>
</dbReference>
<name>A0A9W7A9J4_9STRA</name>
<evidence type="ECO:0000256" key="1">
    <source>
        <dbReference type="ARBA" id="ARBA00022574"/>
    </source>
</evidence>
<evidence type="ECO:0000256" key="3">
    <source>
        <dbReference type="PROSITE-ProRule" id="PRU00221"/>
    </source>
</evidence>
<dbReference type="PANTHER" id="PTHR13720:SF39">
    <property type="entry name" value="F-BOX DOMAIN-CONTAINING PROTEIN"/>
    <property type="match status" value="1"/>
</dbReference>
<dbReference type="PROSITE" id="PS00678">
    <property type="entry name" value="WD_REPEATS_1"/>
    <property type="match status" value="1"/>
</dbReference>
<dbReference type="InterPro" id="IPR036322">
    <property type="entry name" value="WD40_repeat_dom_sf"/>
</dbReference>
<dbReference type="Pfam" id="PF00400">
    <property type="entry name" value="WD40"/>
    <property type="match status" value="5"/>
</dbReference>
<protein>
    <recommendedName>
        <fullName evidence="4">EML-like first beta-propeller domain-containing protein</fullName>
    </recommendedName>
</protein>
<dbReference type="InterPro" id="IPR055439">
    <property type="entry name" value="Beta-prop_EML_1st"/>
</dbReference>
<dbReference type="Gene3D" id="2.130.10.10">
    <property type="entry name" value="YVTN repeat-like/Quinoprotein amine dehydrogenase"/>
    <property type="match status" value="3"/>
</dbReference>
<dbReference type="PROSITE" id="PS50082">
    <property type="entry name" value="WD_REPEATS_2"/>
    <property type="match status" value="4"/>
</dbReference>
<dbReference type="CDD" id="cd00200">
    <property type="entry name" value="WD40"/>
    <property type="match status" value="1"/>
</dbReference>
<dbReference type="SMART" id="SM00320">
    <property type="entry name" value="WD40"/>
    <property type="match status" value="11"/>
</dbReference>
<gene>
    <name evidence="5" type="ORF">TrLO_g2281</name>
</gene>
<evidence type="ECO:0000259" key="4">
    <source>
        <dbReference type="Pfam" id="PF23409"/>
    </source>
</evidence>
<dbReference type="PANTHER" id="PTHR13720">
    <property type="entry name" value="WD-40 REPEAT PROTEIN"/>
    <property type="match status" value="1"/>
</dbReference>
<feature type="repeat" description="WD" evidence="3">
    <location>
        <begin position="588"/>
        <end position="623"/>
    </location>
</feature>
<accession>A0A9W7A9J4</accession>
<feature type="domain" description="EML-like first beta-propeller" evidence="4">
    <location>
        <begin position="60"/>
        <end position="319"/>
    </location>
</feature>
<feature type="repeat" description="WD" evidence="3">
    <location>
        <begin position="459"/>
        <end position="500"/>
    </location>
</feature>
<dbReference type="SUPFAM" id="SSF50978">
    <property type="entry name" value="WD40 repeat-like"/>
    <property type="match status" value="2"/>
</dbReference>
<evidence type="ECO:0000313" key="6">
    <source>
        <dbReference type="Proteomes" id="UP001165122"/>
    </source>
</evidence>
<feature type="repeat" description="WD" evidence="3">
    <location>
        <begin position="332"/>
        <end position="374"/>
    </location>
</feature>
<proteinExistence type="predicted"/>